<protein>
    <submittedName>
        <fullName evidence="1">Uncharacterized protein</fullName>
    </submittedName>
</protein>
<proteinExistence type="predicted"/>
<dbReference type="EMBL" id="JAGGNH010000002">
    <property type="protein sequence ID" value="KAJ0980097.1"/>
    <property type="molecule type" value="Genomic_DNA"/>
</dbReference>
<evidence type="ECO:0000313" key="1">
    <source>
        <dbReference type="EMBL" id="KAJ0980097.1"/>
    </source>
</evidence>
<organism evidence="1 2">
    <name type="scientific">Dioscorea zingiberensis</name>
    <dbReference type="NCBI Taxonomy" id="325984"/>
    <lineage>
        <taxon>Eukaryota</taxon>
        <taxon>Viridiplantae</taxon>
        <taxon>Streptophyta</taxon>
        <taxon>Embryophyta</taxon>
        <taxon>Tracheophyta</taxon>
        <taxon>Spermatophyta</taxon>
        <taxon>Magnoliopsida</taxon>
        <taxon>Liliopsida</taxon>
        <taxon>Dioscoreales</taxon>
        <taxon>Dioscoreaceae</taxon>
        <taxon>Dioscorea</taxon>
    </lineage>
</organism>
<name>A0A9D5CWS5_9LILI</name>
<dbReference type="AlphaFoldDB" id="A0A9D5CWS5"/>
<evidence type="ECO:0000313" key="2">
    <source>
        <dbReference type="Proteomes" id="UP001085076"/>
    </source>
</evidence>
<reference evidence="1" key="2">
    <citation type="journal article" date="2022" name="Hortic Res">
        <title>The genome of Dioscorea zingiberensis sheds light on the biosynthesis, origin and evolution of the medicinally important diosgenin saponins.</title>
        <authorList>
            <person name="Li Y."/>
            <person name="Tan C."/>
            <person name="Li Z."/>
            <person name="Guo J."/>
            <person name="Li S."/>
            <person name="Chen X."/>
            <person name="Wang C."/>
            <person name="Dai X."/>
            <person name="Yang H."/>
            <person name="Song W."/>
            <person name="Hou L."/>
            <person name="Xu J."/>
            <person name="Tong Z."/>
            <person name="Xu A."/>
            <person name="Yuan X."/>
            <person name="Wang W."/>
            <person name="Yang Q."/>
            <person name="Chen L."/>
            <person name="Sun Z."/>
            <person name="Wang K."/>
            <person name="Pan B."/>
            <person name="Chen J."/>
            <person name="Bao Y."/>
            <person name="Liu F."/>
            <person name="Qi X."/>
            <person name="Gang D.R."/>
            <person name="Wen J."/>
            <person name="Li J."/>
        </authorList>
    </citation>
    <scope>NUCLEOTIDE SEQUENCE</scope>
    <source>
        <strain evidence="1">Dzin_1.0</strain>
    </source>
</reference>
<sequence>MIESIQKVHSMKTLWKSRTVSFSIRLLEYSDSHLKFTSEKSGFHLCRQSPHSHVHFHISSQTKTTK</sequence>
<dbReference type="Proteomes" id="UP001085076">
    <property type="component" value="Miscellaneous, Linkage group lg02"/>
</dbReference>
<keyword evidence="2" id="KW-1185">Reference proteome</keyword>
<accession>A0A9D5CWS5</accession>
<gene>
    <name evidence="1" type="ORF">J5N97_008352</name>
</gene>
<comment type="caution">
    <text evidence="1">The sequence shown here is derived from an EMBL/GenBank/DDBJ whole genome shotgun (WGS) entry which is preliminary data.</text>
</comment>
<reference evidence="1" key="1">
    <citation type="submission" date="2021-03" db="EMBL/GenBank/DDBJ databases">
        <authorList>
            <person name="Li Z."/>
            <person name="Yang C."/>
        </authorList>
    </citation>
    <scope>NUCLEOTIDE SEQUENCE</scope>
    <source>
        <strain evidence="1">Dzin_1.0</strain>
        <tissue evidence="1">Leaf</tissue>
    </source>
</reference>